<feature type="non-terminal residue" evidence="1">
    <location>
        <position position="84"/>
    </location>
</feature>
<protein>
    <submittedName>
        <fullName evidence="1">Major histocompatibility complex class I antigen</fullName>
    </submittedName>
</protein>
<gene>
    <name evidence="1" type="primary">PG3II</name>
</gene>
<reference evidence="1" key="2">
    <citation type="submission" date="1997-04" db="EMBL/GenBank/DDBJ databases">
        <authorList>
            <person name="Shabahang M."/>
        </authorList>
    </citation>
    <scope>NUCLEOTIDE SEQUENCE</scope>
</reference>
<feature type="non-terminal residue" evidence="1">
    <location>
        <position position="1"/>
    </location>
</feature>
<sequence length="84" mass="9434">GLTHPVDVWLRRGTRRALPPRVQSGLLRRRGLSRPERGPRSWTARTRGFRSPMWRTAGGATCRAGVWRAPQIRGDGKGHAAARR</sequence>
<reference evidence="1" key="1">
    <citation type="journal article" date="1996" name="J. Anim. Breed. Genet.">
        <title>Molecular characterization of the porcine MHC class I region.</title>
        <authorList>
            <person name="Shabahang M."/>
            <person name="Gaycken U."/>
            <person name="Meyer J.-N."/>
            <person name="Hertner U."/>
            <person name="Glodek P."/>
        </authorList>
    </citation>
    <scope>NUCLEOTIDE SEQUENCE</scope>
</reference>
<accession>O02942</accession>
<dbReference type="AlphaFoldDB" id="O02942"/>
<organism evidence="1">
    <name type="scientific">Sus scrofa</name>
    <name type="common">Pig</name>
    <dbReference type="NCBI Taxonomy" id="9823"/>
    <lineage>
        <taxon>Eukaryota</taxon>
        <taxon>Metazoa</taxon>
        <taxon>Chordata</taxon>
        <taxon>Craniata</taxon>
        <taxon>Vertebrata</taxon>
        <taxon>Euteleostomi</taxon>
        <taxon>Mammalia</taxon>
        <taxon>Eutheria</taxon>
        <taxon>Laurasiatheria</taxon>
        <taxon>Artiodactyla</taxon>
        <taxon>Suina</taxon>
        <taxon>Suidae</taxon>
        <taxon>Sus</taxon>
    </lineage>
</organism>
<dbReference type="EMBL" id="AF000080">
    <property type="protein sequence ID" value="AAB58928.1"/>
    <property type="molecule type" value="Genomic_DNA"/>
</dbReference>
<evidence type="ECO:0000313" key="1">
    <source>
        <dbReference type="EMBL" id="AAB58928.1"/>
    </source>
</evidence>
<name>O02942_PIG</name>
<proteinExistence type="predicted"/>